<sequence>MNSTGFHRIMMNKQNLPRDDTSACHRHQRRNGRRWELKKACCGSIRGRRGLTWRYTSMPVEHIVIISVITTNRAVRSHNAGLSTTRVYEVVSMIVAAGLEAEAELLAPLCYFQAVRMQYARIIDRGRPTL</sequence>
<evidence type="ECO:0000313" key="1">
    <source>
        <dbReference type="EMBL" id="KAG1817146.1"/>
    </source>
</evidence>
<gene>
    <name evidence="1" type="ORF">BJ212DRAFT_1299314</name>
</gene>
<protein>
    <submittedName>
        <fullName evidence="1">Uncharacterized protein</fullName>
    </submittedName>
</protein>
<accession>A0A9P7ECU3</accession>
<dbReference type="RefSeq" id="XP_041193565.1">
    <property type="nucleotide sequence ID" value="XM_041332841.1"/>
</dbReference>
<proteinExistence type="predicted"/>
<dbReference type="GeneID" id="64626858"/>
<name>A0A9P7ECU3_9AGAM</name>
<evidence type="ECO:0000313" key="2">
    <source>
        <dbReference type="Proteomes" id="UP000807769"/>
    </source>
</evidence>
<dbReference type="EMBL" id="JABBWG010000014">
    <property type="protein sequence ID" value="KAG1817146.1"/>
    <property type="molecule type" value="Genomic_DNA"/>
</dbReference>
<comment type="caution">
    <text evidence="1">The sequence shown here is derived from an EMBL/GenBank/DDBJ whole genome shotgun (WGS) entry which is preliminary data.</text>
</comment>
<organism evidence="1 2">
    <name type="scientific">Suillus subaureus</name>
    <dbReference type="NCBI Taxonomy" id="48587"/>
    <lineage>
        <taxon>Eukaryota</taxon>
        <taxon>Fungi</taxon>
        <taxon>Dikarya</taxon>
        <taxon>Basidiomycota</taxon>
        <taxon>Agaricomycotina</taxon>
        <taxon>Agaricomycetes</taxon>
        <taxon>Agaricomycetidae</taxon>
        <taxon>Boletales</taxon>
        <taxon>Suillineae</taxon>
        <taxon>Suillaceae</taxon>
        <taxon>Suillus</taxon>
    </lineage>
</organism>
<reference evidence="1" key="1">
    <citation type="journal article" date="2020" name="New Phytol.">
        <title>Comparative genomics reveals dynamic genome evolution in host specialist ectomycorrhizal fungi.</title>
        <authorList>
            <person name="Lofgren L.A."/>
            <person name="Nguyen N.H."/>
            <person name="Vilgalys R."/>
            <person name="Ruytinx J."/>
            <person name="Liao H.L."/>
            <person name="Branco S."/>
            <person name="Kuo A."/>
            <person name="LaButti K."/>
            <person name="Lipzen A."/>
            <person name="Andreopoulos W."/>
            <person name="Pangilinan J."/>
            <person name="Riley R."/>
            <person name="Hundley H."/>
            <person name="Na H."/>
            <person name="Barry K."/>
            <person name="Grigoriev I.V."/>
            <person name="Stajich J.E."/>
            <person name="Kennedy P.G."/>
        </authorList>
    </citation>
    <scope>NUCLEOTIDE SEQUENCE</scope>
    <source>
        <strain evidence="1">MN1</strain>
    </source>
</reference>
<dbReference type="AlphaFoldDB" id="A0A9P7ECU3"/>
<dbReference type="Proteomes" id="UP000807769">
    <property type="component" value="Unassembled WGS sequence"/>
</dbReference>
<dbReference type="OrthoDB" id="10635428at2759"/>
<keyword evidence="2" id="KW-1185">Reference proteome</keyword>